<dbReference type="Proteomes" id="UP000199045">
    <property type="component" value="Unassembled WGS sequence"/>
</dbReference>
<keyword evidence="1" id="KW-1133">Transmembrane helix</keyword>
<dbReference type="OrthoDB" id="674805at2"/>
<reference evidence="2 3" key="1">
    <citation type="submission" date="2016-10" db="EMBL/GenBank/DDBJ databases">
        <authorList>
            <person name="de Groot N.N."/>
        </authorList>
    </citation>
    <scope>NUCLEOTIDE SEQUENCE [LARGE SCALE GENOMIC DNA]</scope>
    <source>
        <strain evidence="2 3">DSM 527</strain>
    </source>
</reference>
<gene>
    <name evidence="2" type="ORF">SAMN04488121_108105</name>
</gene>
<dbReference type="EMBL" id="FNBN01000008">
    <property type="protein sequence ID" value="SDH02963.1"/>
    <property type="molecule type" value="Genomic_DNA"/>
</dbReference>
<sequence>MESITAYTVSVIITLICLFIAAVIANLIKFEGGSKPRDPRIRKVYFWVFCLINPILIFLLGFFVFMPDGNRRVIGNYMMALSIGTVLGFFLYILLGFILSRIFTNGKLGHWF</sequence>
<evidence type="ECO:0000313" key="3">
    <source>
        <dbReference type="Proteomes" id="UP000199045"/>
    </source>
</evidence>
<evidence type="ECO:0000313" key="2">
    <source>
        <dbReference type="EMBL" id="SDH02963.1"/>
    </source>
</evidence>
<dbReference type="RefSeq" id="WP_089836306.1">
    <property type="nucleotide sequence ID" value="NZ_FNBN01000008.1"/>
</dbReference>
<feature type="transmembrane region" description="Helical" evidence="1">
    <location>
        <begin position="6"/>
        <end position="28"/>
    </location>
</feature>
<feature type="transmembrane region" description="Helical" evidence="1">
    <location>
        <begin position="77"/>
        <end position="99"/>
    </location>
</feature>
<name>A0A1G7Z2N7_CHIFI</name>
<dbReference type="AlphaFoldDB" id="A0A1G7Z2N7"/>
<feature type="transmembrane region" description="Helical" evidence="1">
    <location>
        <begin position="44"/>
        <end position="65"/>
    </location>
</feature>
<proteinExistence type="predicted"/>
<evidence type="ECO:0000256" key="1">
    <source>
        <dbReference type="SAM" id="Phobius"/>
    </source>
</evidence>
<protein>
    <submittedName>
        <fullName evidence="2">Uncharacterized protein</fullName>
    </submittedName>
</protein>
<organism evidence="2 3">
    <name type="scientific">Chitinophaga filiformis</name>
    <name type="common">Myxococcus filiformis</name>
    <name type="synonym">Flexibacter filiformis</name>
    <dbReference type="NCBI Taxonomy" id="104663"/>
    <lineage>
        <taxon>Bacteria</taxon>
        <taxon>Pseudomonadati</taxon>
        <taxon>Bacteroidota</taxon>
        <taxon>Chitinophagia</taxon>
        <taxon>Chitinophagales</taxon>
        <taxon>Chitinophagaceae</taxon>
        <taxon>Chitinophaga</taxon>
    </lineage>
</organism>
<keyword evidence="1" id="KW-0472">Membrane</keyword>
<keyword evidence="1" id="KW-0812">Transmembrane</keyword>
<dbReference type="STRING" id="104663.SAMN04488121_108105"/>
<accession>A0A1G7Z2N7</accession>